<dbReference type="KEGG" id="mut:GVT53_18275"/>
<dbReference type="Proteomes" id="UP000502928">
    <property type="component" value="Chromosome"/>
</dbReference>
<proteinExistence type="predicted"/>
<gene>
    <name evidence="1" type="ORF">GVT53_18275</name>
</gene>
<dbReference type="InterPro" id="IPR027056">
    <property type="entry name" value="Gluconate_2DH_su3"/>
</dbReference>
<dbReference type="AlphaFoldDB" id="A0A6G7J6T1"/>
<evidence type="ECO:0000313" key="2">
    <source>
        <dbReference type="Proteomes" id="UP000502928"/>
    </source>
</evidence>
<dbReference type="Pfam" id="PF13618">
    <property type="entry name" value="Gluconate_2-dh3"/>
    <property type="match status" value="1"/>
</dbReference>
<dbReference type="PROSITE" id="PS51257">
    <property type="entry name" value="PROKAR_LIPOPROTEIN"/>
    <property type="match status" value="1"/>
</dbReference>
<dbReference type="RefSeq" id="WP_166249917.1">
    <property type="nucleotide sequence ID" value="NZ_CP049616.1"/>
</dbReference>
<reference evidence="1 2" key="1">
    <citation type="submission" date="2020-02" db="EMBL/GenBank/DDBJ databases">
        <title>Complete genome of Muricauda sp. 501str8.</title>
        <authorList>
            <person name="Dong B."/>
            <person name="Zhu S."/>
            <person name="Yang J."/>
            <person name="Chen J."/>
        </authorList>
    </citation>
    <scope>NUCLEOTIDE SEQUENCE [LARGE SCALE GENOMIC DNA]</scope>
    <source>
        <strain evidence="1 2">501str8</strain>
    </source>
</reference>
<protein>
    <submittedName>
        <fullName evidence="1">Gluconate 2-dehydrogenase subunit 3 family protein</fullName>
    </submittedName>
</protein>
<keyword evidence="2" id="KW-1185">Reference proteome</keyword>
<evidence type="ECO:0000313" key="1">
    <source>
        <dbReference type="EMBL" id="QII46545.1"/>
    </source>
</evidence>
<organism evidence="1 2">
    <name type="scientific">Flagellimonas oceani</name>
    <dbReference type="NCBI Taxonomy" id="2698672"/>
    <lineage>
        <taxon>Bacteria</taxon>
        <taxon>Pseudomonadati</taxon>
        <taxon>Bacteroidota</taxon>
        <taxon>Flavobacteriia</taxon>
        <taxon>Flavobacteriales</taxon>
        <taxon>Flavobacteriaceae</taxon>
        <taxon>Flagellimonas</taxon>
    </lineage>
</organism>
<sequence>MERRSALKNMGMAFGYAVATPTLLSLLQSCKDKPAYAEWTPSFLSKEQGYAMAQTLDVILPKTDTPSATEVNVHTFIDAYLDEVMPLNQREFVVMKMNKFYDKVLLDSGKDSLMDIEAADIEPALQAYLRKRSDEEEKVHSEAIMNYMQAIMQGGKASLDEDIARFSFANDLRDLATWAYKSSEYVGEEVLAYLPIPGEYIGCGDLETLTGGKAWSI</sequence>
<dbReference type="EMBL" id="CP049616">
    <property type="protein sequence ID" value="QII46545.1"/>
    <property type="molecule type" value="Genomic_DNA"/>
</dbReference>
<name>A0A6G7J6T1_9FLAO</name>
<accession>A0A6G7J6T1</accession>